<dbReference type="EMBL" id="CP076607">
    <property type="protein sequence ID" value="QWU15680.1"/>
    <property type="molecule type" value="Genomic_DNA"/>
</dbReference>
<protein>
    <submittedName>
        <fullName evidence="2">Uncharacterized protein</fullName>
    </submittedName>
</protein>
<reference evidence="1 4" key="2">
    <citation type="submission" date="2021-06" db="EMBL/GenBank/DDBJ databases">
        <title>Whole genome sequence of Paenibacillus sophorae DSM23020 for comparative genomics.</title>
        <authorList>
            <person name="Kim M.-J."/>
            <person name="Lee G."/>
            <person name="Shin J.-H."/>
        </authorList>
    </citation>
    <scope>NUCLEOTIDE SEQUENCE [LARGE SCALE GENOMIC DNA]</scope>
    <source>
        <strain evidence="1 4">DSM 23020</strain>
    </source>
</reference>
<dbReference type="STRING" id="1333845.SAMN04487895_12725"/>
<evidence type="ECO:0000313" key="1">
    <source>
        <dbReference type="EMBL" id="QWU15680.1"/>
    </source>
</evidence>
<dbReference type="EMBL" id="FODH01000027">
    <property type="protein sequence ID" value="SEP18225.1"/>
    <property type="molecule type" value="Genomic_DNA"/>
</dbReference>
<keyword evidence="4" id="KW-1185">Reference proteome</keyword>
<gene>
    <name evidence="1" type="ORF">KP014_28340</name>
    <name evidence="2" type="ORF">SAMN04487895_12725</name>
</gene>
<name>A0A1H8VS91_9BACL</name>
<dbReference type="OrthoDB" id="9802878at2"/>
<proteinExistence type="predicted"/>
<dbReference type="AlphaFoldDB" id="A0A1H8VS91"/>
<evidence type="ECO:0000313" key="2">
    <source>
        <dbReference type="EMBL" id="SEP18225.1"/>
    </source>
</evidence>
<dbReference type="Proteomes" id="UP000198809">
    <property type="component" value="Unassembled WGS sequence"/>
</dbReference>
<evidence type="ECO:0000313" key="4">
    <source>
        <dbReference type="Proteomes" id="UP000683429"/>
    </source>
</evidence>
<dbReference type="RefSeq" id="WP_036603437.1">
    <property type="nucleotide sequence ID" value="NZ_CP076607.1"/>
</dbReference>
<reference evidence="2 3" key="1">
    <citation type="submission" date="2016-10" db="EMBL/GenBank/DDBJ databases">
        <authorList>
            <person name="de Groot N.N."/>
        </authorList>
    </citation>
    <scope>NUCLEOTIDE SEQUENCE [LARGE SCALE GENOMIC DNA]</scope>
    <source>
        <strain evidence="2 3">CGMCC 1.10238</strain>
    </source>
</reference>
<evidence type="ECO:0000313" key="3">
    <source>
        <dbReference type="Proteomes" id="UP000198809"/>
    </source>
</evidence>
<dbReference type="Proteomes" id="UP000683429">
    <property type="component" value="Chromosome"/>
</dbReference>
<accession>A0A1H8VS91</accession>
<organism evidence="2 3">
    <name type="scientific">Paenibacillus sophorae</name>
    <dbReference type="NCBI Taxonomy" id="1333845"/>
    <lineage>
        <taxon>Bacteria</taxon>
        <taxon>Bacillati</taxon>
        <taxon>Bacillota</taxon>
        <taxon>Bacilli</taxon>
        <taxon>Bacillales</taxon>
        <taxon>Paenibacillaceae</taxon>
        <taxon>Paenibacillus</taxon>
    </lineage>
</organism>
<sequence>MTLVMLMVALKQFLETKLADDATTVPTVHLGFLPTKTADNRDDPVYPMIIIRPVEGQGDDKGANAQVKLLFGTQSEDDAGFIDLLNLMERVRILLLRQRIIDNKFQIDPNWKWKFYEQQPLPEWVGEVVTTWDLPQIRQEVKGL</sequence>